<reference evidence="1" key="1">
    <citation type="journal article" date="2020" name="New Phytol.">
        <title>Comparative genomics reveals dynamic genome evolution in host specialist ectomycorrhizal fungi.</title>
        <authorList>
            <person name="Lofgren L.A."/>
            <person name="Nguyen N.H."/>
            <person name="Vilgalys R."/>
            <person name="Ruytinx J."/>
            <person name="Liao H.L."/>
            <person name="Branco S."/>
            <person name="Kuo A."/>
            <person name="LaButti K."/>
            <person name="Lipzen A."/>
            <person name="Andreopoulos W."/>
            <person name="Pangilinan J."/>
            <person name="Riley R."/>
            <person name="Hundley H."/>
            <person name="Na H."/>
            <person name="Barry K."/>
            <person name="Grigoriev I.V."/>
            <person name="Stajich J.E."/>
            <person name="Kennedy P.G."/>
        </authorList>
    </citation>
    <scope>NUCLEOTIDE SEQUENCE</scope>
    <source>
        <strain evidence="1">FC423</strain>
    </source>
</reference>
<name>A0A9P7JTZ0_9AGAM</name>
<dbReference type="GeneID" id="64695919"/>
<dbReference type="RefSeq" id="XP_041293093.1">
    <property type="nucleotide sequence ID" value="XM_041433660.1"/>
</dbReference>
<protein>
    <submittedName>
        <fullName evidence="1">Uncharacterized protein</fullName>
    </submittedName>
</protein>
<dbReference type="Proteomes" id="UP000823399">
    <property type="component" value="Unassembled WGS sequence"/>
</dbReference>
<dbReference type="AlphaFoldDB" id="A0A9P7JTZ0"/>
<organism evidence="1 2">
    <name type="scientific">Suillus discolor</name>
    <dbReference type="NCBI Taxonomy" id="1912936"/>
    <lineage>
        <taxon>Eukaryota</taxon>
        <taxon>Fungi</taxon>
        <taxon>Dikarya</taxon>
        <taxon>Basidiomycota</taxon>
        <taxon>Agaricomycotina</taxon>
        <taxon>Agaricomycetes</taxon>
        <taxon>Agaricomycetidae</taxon>
        <taxon>Boletales</taxon>
        <taxon>Suillineae</taxon>
        <taxon>Suillaceae</taxon>
        <taxon>Suillus</taxon>
    </lineage>
</organism>
<gene>
    <name evidence="1" type="ORF">F5147DRAFT_652711</name>
</gene>
<dbReference type="EMBL" id="JABBWM010000026">
    <property type="protein sequence ID" value="KAG2108723.1"/>
    <property type="molecule type" value="Genomic_DNA"/>
</dbReference>
<accession>A0A9P7JTZ0</accession>
<evidence type="ECO:0000313" key="1">
    <source>
        <dbReference type="EMBL" id="KAG2108723.1"/>
    </source>
</evidence>
<sequence>MTSTVQRQEGELMLLTMPQSITKASKEKPSRSLQGWEMYVHLHYQDKVKDAVKCQQDALKSDPNAKPAKKMNLSIIKEQTKLAFEGESKDVKEEIWAAIEVMKEKKRVEMDEIKKNSASLDNAVYISKIRAVLTQFFKELHLMTGWTFLVLMDGPDAVAGGTLDISSFHVGTTKLGKSPHLQHFADEALELPPLEDNMDNFNLQLPILPMPPQWQIPATNNDLLPPEAPPSVSGVTSPRLHRFFTSPSNIYDFTHDDGLDAGSNSSLALLLADTASVSHTDALQHSATTSIAPQCQ</sequence>
<proteinExistence type="predicted"/>
<dbReference type="OrthoDB" id="2690050at2759"/>
<evidence type="ECO:0000313" key="2">
    <source>
        <dbReference type="Proteomes" id="UP000823399"/>
    </source>
</evidence>
<keyword evidence="2" id="KW-1185">Reference proteome</keyword>
<comment type="caution">
    <text evidence="1">The sequence shown here is derived from an EMBL/GenBank/DDBJ whole genome shotgun (WGS) entry which is preliminary data.</text>
</comment>